<dbReference type="PANTHER" id="PTHR13132">
    <property type="entry name" value="ALPHA- 1,6 -FUCOSYLTRANSFERASE"/>
    <property type="match status" value="1"/>
</dbReference>
<proteinExistence type="inferred from homology"/>
<feature type="domain" description="GT23" evidence="4">
    <location>
        <begin position="79"/>
        <end position="246"/>
    </location>
</feature>
<dbReference type="GO" id="GO:0046921">
    <property type="term" value="F:alpha-(1-&gt;6)-fucosyltransferase activity"/>
    <property type="evidence" value="ECO:0007669"/>
    <property type="project" value="TreeGrafter"/>
</dbReference>
<reference evidence="5" key="2">
    <citation type="submission" date="2025-08" db="UniProtKB">
        <authorList>
            <consortium name="Ensembl"/>
        </authorList>
    </citation>
    <scope>IDENTIFICATION</scope>
</reference>
<evidence type="ECO:0000256" key="3">
    <source>
        <dbReference type="PROSITE-ProRule" id="PRU00992"/>
    </source>
</evidence>
<organism evidence="5 6">
    <name type="scientific">Ciona savignyi</name>
    <name type="common">Pacific transparent sea squirt</name>
    <dbReference type="NCBI Taxonomy" id="51511"/>
    <lineage>
        <taxon>Eukaryota</taxon>
        <taxon>Metazoa</taxon>
        <taxon>Chordata</taxon>
        <taxon>Tunicata</taxon>
        <taxon>Ascidiacea</taxon>
        <taxon>Phlebobranchia</taxon>
        <taxon>Cionidae</taxon>
        <taxon>Ciona</taxon>
    </lineage>
</organism>
<dbReference type="Proteomes" id="UP000007875">
    <property type="component" value="Unassembled WGS sequence"/>
</dbReference>
<dbReference type="InterPro" id="IPR027350">
    <property type="entry name" value="GT23_dom"/>
</dbReference>
<dbReference type="PANTHER" id="PTHR13132:SF29">
    <property type="entry name" value="ALPHA-(1,6)-FUCOSYLTRANSFERASE"/>
    <property type="match status" value="1"/>
</dbReference>
<keyword evidence="1 3" id="KW-0328">Glycosyltransferase</keyword>
<keyword evidence="6" id="KW-1185">Reference proteome</keyword>
<dbReference type="STRING" id="51511.ENSCSAVP00000015943"/>
<dbReference type="PROSITE" id="PS51659">
    <property type="entry name" value="GT23"/>
    <property type="match status" value="1"/>
</dbReference>
<reference evidence="6" key="1">
    <citation type="submission" date="2003-08" db="EMBL/GenBank/DDBJ databases">
        <authorList>
            <person name="Birren B."/>
            <person name="Nusbaum C."/>
            <person name="Abebe A."/>
            <person name="Abouelleil A."/>
            <person name="Adekoya E."/>
            <person name="Ait-zahra M."/>
            <person name="Allen N."/>
            <person name="Allen T."/>
            <person name="An P."/>
            <person name="Anderson M."/>
            <person name="Anderson S."/>
            <person name="Arachchi H."/>
            <person name="Armbruster J."/>
            <person name="Bachantsang P."/>
            <person name="Baldwin J."/>
            <person name="Barry A."/>
            <person name="Bayul T."/>
            <person name="Blitshsteyn B."/>
            <person name="Bloom T."/>
            <person name="Blye J."/>
            <person name="Boguslavskiy L."/>
            <person name="Borowsky M."/>
            <person name="Boukhgalter B."/>
            <person name="Brunache A."/>
            <person name="Butler J."/>
            <person name="Calixte N."/>
            <person name="Calvo S."/>
            <person name="Camarata J."/>
            <person name="Campo K."/>
            <person name="Chang J."/>
            <person name="Cheshatsang Y."/>
            <person name="Citroen M."/>
            <person name="Collymore A."/>
            <person name="Considine T."/>
            <person name="Cook A."/>
            <person name="Cooke P."/>
            <person name="Corum B."/>
            <person name="Cuomo C."/>
            <person name="David R."/>
            <person name="Dawoe T."/>
            <person name="Degray S."/>
            <person name="Dodge S."/>
            <person name="Dooley K."/>
            <person name="Dorje P."/>
            <person name="Dorjee K."/>
            <person name="Dorris L."/>
            <person name="Duffey N."/>
            <person name="Dupes A."/>
            <person name="Elkins T."/>
            <person name="Engels R."/>
            <person name="Erickson J."/>
            <person name="Farina A."/>
            <person name="Faro S."/>
            <person name="Ferreira P."/>
            <person name="Fischer H."/>
            <person name="Fitzgerald M."/>
            <person name="Foley K."/>
            <person name="Gage D."/>
            <person name="Galagan J."/>
            <person name="Gearin G."/>
            <person name="Gnerre S."/>
            <person name="Gnirke A."/>
            <person name="Goyette A."/>
            <person name="Graham J."/>
            <person name="Grandbois E."/>
            <person name="Gyaltsen K."/>
            <person name="Hafez N."/>
            <person name="Hagopian D."/>
            <person name="Hagos B."/>
            <person name="Hall J."/>
            <person name="Hatcher B."/>
            <person name="Heller A."/>
            <person name="Higgins H."/>
            <person name="Honan T."/>
            <person name="Horn A."/>
            <person name="Houde N."/>
            <person name="Hughes L."/>
            <person name="Hulme W."/>
            <person name="Husby E."/>
            <person name="Iliev I."/>
            <person name="Jaffe D."/>
            <person name="Jones C."/>
            <person name="Kamal M."/>
            <person name="Kamat A."/>
            <person name="Kamvysselis M."/>
            <person name="Karlsson E."/>
            <person name="Kells C."/>
            <person name="Kieu A."/>
            <person name="Kisner P."/>
            <person name="Kodira C."/>
            <person name="Kulbokas E."/>
            <person name="Labutti K."/>
            <person name="Lama D."/>
            <person name="Landers T."/>
            <person name="Leger J."/>
            <person name="Levine S."/>
            <person name="Lewis D."/>
            <person name="Lewis T."/>
            <person name="Lindblad-toh K."/>
            <person name="Liu X."/>
            <person name="Lokyitsang T."/>
            <person name="Lokyitsang Y."/>
            <person name="Lucien O."/>
            <person name="Lui A."/>
            <person name="Ma L.J."/>
            <person name="Mabbitt R."/>
            <person name="Macdonald J."/>
            <person name="Maclean C."/>
            <person name="Major J."/>
            <person name="Manning J."/>
            <person name="Marabella R."/>
            <person name="Maru K."/>
            <person name="Matthews C."/>
            <person name="Mauceli E."/>
            <person name="Mccarthy M."/>
            <person name="Mcdonough S."/>
            <person name="Mcghee T."/>
            <person name="Meldrim J."/>
            <person name="Meneus L."/>
            <person name="Mesirov J."/>
            <person name="Mihalev A."/>
            <person name="Mihova T."/>
            <person name="Mikkelsen T."/>
            <person name="Mlenga V."/>
            <person name="Moru K."/>
            <person name="Mozes J."/>
            <person name="Mulrain L."/>
            <person name="Munson G."/>
            <person name="Naylor J."/>
            <person name="Newes C."/>
            <person name="Nguyen C."/>
            <person name="Nguyen N."/>
            <person name="Nguyen T."/>
            <person name="Nicol R."/>
            <person name="Nielsen C."/>
            <person name="Nizzari M."/>
            <person name="Norbu C."/>
            <person name="Norbu N."/>
            <person name="O'donnell P."/>
            <person name="Okoawo O."/>
            <person name="O'leary S."/>
            <person name="Omotosho B."/>
            <person name="O'neill K."/>
            <person name="Osman S."/>
            <person name="Parker S."/>
            <person name="Perrin D."/>
            <person name="Phunkhang P."/>
            <person name="Piqani B."/>
            <person name="Purcell S."/>
            <person name="Rachupka T."/>
            <person name="Ramasamy U."/>
            <person name="Rameau R."/>
            <person name="Ray V."/>
            <person name="Raymond C."/>
            <person name="Retta R."/>
            <person name="Richardson S."/>
            <person name="Rise C."/>
            <person name="Rodriguez J."/>
            <person name="Rogers J."/>
            <person name="Rogov P."/>
            <person name="Rutman M."/>
            <person name="Schupbach R."/>
            <person name="Seaman C."/>
            <person name="Settipalli S."/>
            <person name="Sharpe T."/>
            <person name="Sheridan J."/>
            <person name="Sherpa N."/>
            <person name="Shi J."/>
            <person name="Smirnov S."/>
            <person name="Smith C."/>
            <person name="Sougnez C."/>
            <person name="Spencer B."/>
            <person name="Stalker J."/>
            <person name="Stange-thomann N."/>
            <person name="Stavropoulos S."/>
            <person name="Stetson K."/>
            <person name="Stone C."/>
            <person name="Stone S."/>
            <person name="Stubbs M."/>
            <person name="Talamas J."/>
            <person name="Tchuinga P."/>
            <person name="Tenzing P."/>
            <person name="Tesfaye S."/>
            <person name="Theodore J."/>
            <person name="Thoulutsang Y."/>
            <person name="Topham K."/>
            <person name="Towey S."/>
            <person name="Tsamla T."/>
            <person name="Tsomo N."/>
            <person name="Vallee D."/>
            <person name="Vassiliev H."/>
            <person name="Venkataraman V."/>
            <person name="Vinson J."/>
            <person name="Vo A."/>
            <person name="Wade C."/>
            <person name="Wang S."/>
            <person name="Wangchuk T."/>
            <person name="Wangdi T."/>
            <person name="Whittaker C."/>
            <person name="Wilkinson J."/>
            <person name="Wu Y."/>
            <person name="Wyman D."/>
            <person name="Yadav S."/>
            <person name="Yang S."/>
            <person name="Yang X."/>
            <person name="Yeager S."/>
            <person name="Yee E."/>
            <person name="Young G."/>
            <person name="Zainoun J."/>
            <person name="Zembeck L."/>
            <person name="Zimmer A."/>
            <person name="Zody M."/>
            <person name="Lander E."/>
        </authorList>
    </citation>
    <scope>NUCLEOTIDE SEQUENCE [LARGE SCALE GENOMIC DNA]</scope>
</reference>
<evidence type="ECO:0000256" key="1">
    <source>
        <dbReference type="ARBA" id="ARBA00022676"/>
    </source>
</evidence>
<dbReference type="AlphaFoldDB" id="H2ZEC7"/>
<keyword evidence="2 3" id="KW-0808">Transferase</keyword>
<accession>H2ZEC7</accession>
<evidence type="ECO:0000313" key="5">
    <source>
        <dbReference type="Ensembl" id="ENSCSAVP00000015943.1"/>
    </source>
</evidence>
<comment type="caution">
    <text evidence="3">Lacks conserved residue(s) required for the propagation of feature annotation.</text>
</comment>
<name>H2ZEC7_CIOSA</name>
<protein>
    <recommendedName>
        <fullName evidence="4">GT23 domain-containing protein</fullName>
    </recommendedName>
</protein>
<dbReference type="HOGENOM" id="CLU_1131211_0_0_1"/>
<comment type="similarity">
    <text evidence="3">Belongs to the glycosyltransferase 23 family.</text>
</comment>
<dbReference type="GeneTree" id="ENSGT00530000063737"/>
<dbReference type="Ensembl" id="ENSCSAVT00000016122.1">
    <property type="protein sequence ID" value="ENSCSAVP00000015943.1"/>
    <property type="gene ID" value="ENSCSAVG00000009386.1"/>
</dbReference>
<sequence>MRHFWMAIKHEITELEKTKNITLATNAAVGRLSDRIRALTVDIEDLQSYDNVWKSKLAAKSSNHLTKWIHQLQNPSDCETASKFYWKELEECGIGCVMHQLVRGLDHTMEKTQVLLANFNNSQYTHNGDLEDFPLLPISSCSNPMNVDNWEEYICQSTYCGPKTDKMNRRSDHKLSYIKEPRITKGFAFKPAAISDEVWLEMKSFHGNPRAWISGHMLNYLMRPKPWMEKILDQHEKEIDFSTPIV</sequence>
<evidence type="ECO:0000259" key="4">
    <source>
        <dbReference type="PROSITE" id="PS51659"/>
    </source>
</evidence>
<dbReference type="eggNOG" id="KOG3705">
    <property type="taxonomic scope" value="Eukaryota"/>
</dbReference>
<reference evidence="5" key="3">
    <citation type="submission" date="2025-09" db="UniProtKB">
        <authorList>
            <consortium name="Ensembl"/>
        </authorList>
    </citation>
    <scope>IDENTIFICATION</scope>
</reference>
<evidence type="ECO:0000313" key="6">
    <source>
        <dbReference type="Proteomes" id="UP000007875"/>
    </source>
</evidence>
<dbReference type="GO" id="GO:0006487">
    <property type="term" value="P:protein N-linked glycosylation"/>
    <property type="evidence" value="ECO:0007669"/>
    <property type="project" value="TreeGrafter"/>
</dbReference>
<dbReference type="Pfam" id="PF19745">
    <property type="entry name" value="FUT8_N_cat"/>
    <property type="match status" value="1"/>
</dbReference>
<dbReference type="InterPro" id="IPR045573">
    <property type="entry name" value="Fut8_N_cat"/>
</dbReference>
<evidence type="ECO:0000256" key="2">
    <source>
        <dbReference type="ARBA" id="ARBA00022679"/>
    </source>
</evidence>
<dbReference type="InParanoid" id="H2ZEC7"/>